<keyword evidence="5" id="KW-1185">Reference proteome</keyword>
<dbReference type="PANTHER" id="PTHR45641">
    <property type="entry name" value="TETRATRICOPEPTIDE REPEAT PROTEIN (AFU_ORTHOLOGUE AFUA_6G03870)"/>
    <property type="match status" value="1"/>
</dbReference>
<evidence type="ECO:0000313" key="5">
    <source>
        <dbReference type="Proteomes" id="UP001295423"/>
    </source>
</evidence>
<evidence type="ECO:0000256" key="1">
    <source>
        <dbReference type="ARBA" id="ARBA00022737"/>
    </source>
</evidence>
<dbReference type="InterPro" id="IPR019734">
    <property type="entry name" value="TPR_rpt"/>
</dbReference>
<dbReference type="SUPFAM" id="SSF48452">
    <property type="entry name" value="TPR-like"/>
    <property type="match status" value="2"/>
</dbReference>
<keyword evidence="2 3" id="KW-0802">TPR repeat</keyword>
<evidence type="ECO:0000313" key="4">
    <source>
        <dbReference type="EMBL" id="CAJ1966465.1"/>
    </source>
</evidence>
<dbReference type="SMART" id="SM00028">
    <property type="entry name" value="TPR"/>
    <property type="match status" value="3"/>
</dbReference>
<dbReference type="InterPro" id="IPR043519">
    <property type="entry name" value="NT_sf"/>
</dbReference>
<protein>
    <recommendedName>
        <fullName evidence="6">RelA/SpoT domain-containing protein</fullName>
    </recommendedName>
</protein>
<dbReference type="Gene3D" id="1.25.40.10">
    <property type="entry name" value="Tetratricopeptide repeat domain"/>
    <property type="match status" value="2"/>
</dbReference>
<dbReference type="PROSITE" id="PS50005">
    <property type="entry name" value="TPR"/>
    <property type="match status" value="1"/>
</dbReference>
<dbReference type="EMBL" id="CAKOGP040002291">
    <property type="protein sequence ID" value="CAJ1966465.1"/>
    <property type="molecule type" value="Genomic_DNA"/>
</dbReference>
<dbReference type="Gene3D" id="3.30.460.10">
    <property type="entry name" value="Beta Polymerase, domain 2"/>
    <property type="match status" value="1"/>
</dbReference>
<proteinExistence type="predicted"/>
<accession>A0AAD2G933</accession>
<gene>
    <name evidence="4" type="ORF">CYCCA115_LOCUS22048</name>
</gene>
<feature type="repeat" description="TPR" evidence="3">
    <location>
        <begin position="527"/>
        <end position="560"/>
    </location>
</feature>
<evidence type="ECO:0008006" key="6">
    <source>
        <dbReference type="Google" id="ProtNLM"/>
    </source>
</evidence>
<sequence length="659" mass="75652">MQSIDKSREREVRKLALKRKQIFDAQLRTAIKEHGPMETWSDMTFATNTIQTVDLAYLTMPPLHPTSKSFLDHAAKYLDCRRQMDTKYEEIDEFQKIARFSVQTDSGGIEIENNDSIEFKQEYQQQATSGTPVSSMEQLYEAAQIAEPVFKDIVTSLVDRVCTACGDSREALTLKFPPLKGRKRAREKSDDDYIHRTPDPGLSWLYDIVRGSIVFSSVDQIAACLEIMKADDAIHIVKAKNRFAKPGLSGYRDLVFHIQIDTLGGFKHICEVQIHHEEIKKLEKELQSHLYYEFFRSYFAGGEDGLKDRLNDLELIMQHKDAGKVSNGEDLKDKELSSTGEDFFESMLQRPMEASEITRFCTLFSDHLNEYDWAARCCIKLLRCEMDSDGPSSVAVADVYSRFGRILLKAYAGTMLEQAEQLHQRSLQIKTKELGEKNIALAHTHESIALVQIRLERPLEAMKHLELALEIKKNMLRGDPLSLAKTYDHMATAAIDLDEKPEAILELCQRSLEIRSSKVGEDHPDLAGVYHNMGDVLSKQSKHRDALQKYERSLELRKRHFGDDHESLMEDYRAMLKIHFEEGRLYEVKALQKKITPVIMKVASGKSLAYYAYCRENEGFVRRLIVFRMLCFPCFMAPSFKAFAYGKMSNWKMGTDPPR</sequence>
<organism evidence="4 5">
    <name type="scientific">Cylindrotheca closterium</name>
    <dbReference type="NCBI Taxonomy" id="2856"/>
    <lineage>
        <taxon>Eukaryota</taxon>
        <taxon>Sar</taxon>
        <taxon>Stramenopiles</taxon>
        <taxon>Ochrophyta</taxon>
        <taxon>Bacillariophyta</taxon>
        <taxon>Bacillariophyceae</taxon>
        <taxon>Bacillariophycidae</taxon>
        <taxon>Bacillariales</taxon>
        <taxon>Bacillariaceae</taxon>
        <taxon>Cylindrotheca</taxon>
    </lineage>
</organism>
<reference evidence="4" key="1">
    <citation type="submission" date="2023-08" db="EMBL/GenBank/DDBJ databases">
        <authorList>
            <person name="Audoor S."/>
            <person name="Bilcke G."/>
        </authorList>
    </citation>
    <scope>NUCLEOTIDE SEQUENCE</scope>
</reference>
<evidence type="ECO:0000256" key="3">
    <source>
        <dbReference type="PROSITE-ProRule" id="PRU00339"/>
    </source>
</evidence>
<comment type="caution">
    <text evidence="4">The sequence shown here is derived from an EMBL/GenBank/DDBJ whole genome shotgun (WGS) entry which is preliminary data.</text>
</comment>
<name>A0AAD2G933_9STRA</name>
<dbReference type="AlphaFoldDB" id="A0AAD2G933"/>
<evidence type="ECO:0000256" key="2">
    <source>
        <dbReference type="ARBA" id="ARBA00022803"/>
    </source>
</evidence>
<dbReference type="Pfam" id="PF13424">
    <property type="entry name" value="TPR_12"/>
    <property type="match status" value="2"/>
</dbReference>
<dbReference type="Proteomes" id="UP001295423">
    <property type="component" value="Unassembled WGS sequence"/>
</dbReference>
<dbReference type="SUPFAM" id="SSF81301">
    <property type="entry name" value="Nucleotidyltransferase"/>
    <property type="match status" value="1"/>
</dbReference>
<keyword evidence="1" id="KW-0677">Repeat</keyword>
<dbReference type="InterPro" id="IPR011990">
    <property type="entry name" value="TPR-like_helical_dom_sf"/>
</dbReference>
<dbReference type="PANTHER" id="PTHR45641:SF1">
    <property type="entry name" value="AAA+ ATPASE DOMAIN-CONTAINING PROTEIN"/>
    <property type="match status" value="1"/>
</dbReference>